<feature type="compositionally biased region" description="Acidic residues" evidence="6">
    <location>
        <begin position="339"/>
        <end position="351"/>
    </location>
</feature>
<dbReference type="PANTHER" id="PTHR23185:SF0">
    <property type="entry name" value="PROTEIN VIRILIZER HOMOLOG"/>
    <property type="match status" value="1"/>
</dbReference>
<proteinExistence type="inferred from homology"/>
<dbReference type="GO" id="GO:0008380">
    <property type="term" value="P:RNA splicing"/>
    <property type="evidence" value="ECO:0007669"/>
    <property type="project" value="UniProtKB-KW"/>
</dbReference>
<evidence type="ECO:0000256" key="3">
    <source>
        <dbReference type="ARBA" id="ARBA00022664"/>
    </source>
</evidence>
<organism evidence="8 9">
    <name type="scientific">Galendromus occidentalis</name>
    <name type="common">western predatory mite</name>
    <dbReference type="NCBI Taxonomy" id="34638"/>
    <lineage>
        <taxon>Eukaryota</taxon>
        <taxon>Metazoa</taxon>
        <taxon>Ecdysozoa</taxon>
        <taxon>Arthropoda</taxon>
        <taxon>Chelicerata</taxon>
        <taxon>Arachnida</taxon>
        <taxon>Acari</taxon>
        <taxon>Parasitiformes</taxon>
        <taxon>Mesostigmata</taxon>
        <taxon>Gamasina</taxon>
        <taxon>Phytoseioidea</taxon>
        <taxon>Phytoseiidae</taxon>
        <taxon>Typhlodrominae</taxon>
        <taxon>Galendromus</taxon>
    </lineage>
</organism>
<evidence type="ECO:0000256" key="2">
    <source>
        <dbReference type="ARBA" id="ARBA00008371"/>
    </source>
</evidence>
<dbReference type="RefSeq" id="XP_028968128.1">
    <property type="nucleotide sequence ID" value="XM_029112295.1"/>
</dbReference>
<name>A0AAJ7SHR4_9ACAR</name>
<dbReference type="PANTHER" id="PTHR23185">
    <property type="entry name" value="PROTEIN VIRILIZER HOMOLOG"/>
    <property type="match status" value="1"/>
</dbReference>
<feature type="compositionally biased region" description="Polar residues" evidence="6">
    <location>
        <begin position="1577"/>
        <end position="1589"/>
    </location>
</feature>
<dbReference type="GeneID" id="100897168"/>
<keyword evidence="4" id="KW-0508">mRNA splicing</keyword>
<dbReference type="GO" id="GO:0005634">
    <property type="term" value="C:nucleus"/>
    <property type="evidence" value="ECO:0007669"/>
    <property type="project" value="UniProtKB-SubCell"/>
</dbReference>
<dbReference type="GO" id="GO:0036396">
    <property type="term" value="C:RNA N6-methyladenosine methyltransferase complex"/>
    <property type="evidence" value="ECO:0007669"/>
    <property type="project" value="TreeGrafter"/>
</dbReference>
<feature type="compositionally biased region" description="Basic residues" evidence="6">
    <location>
        <begin position="154"/>
        <end position="164"/>
    </location>
</feature>
<keyword evidence="3" id="KW-0507">mRNA processing</keyword>
<feature type="compositionally biased region" description="Low complexity" evidence="6">
    <location>
        <begin position="1541"/>
        <end position="1550"/>
    </location>
</feature>
<comment type="subcellular location">
    <subcellularLocation>
        <location evidence="1">Nucleus</location>
    </subcellularLocation>
</comment>
<evidence type="ECO:0000259" key="7">
    <source>
        <dbReference type="Pfam" id="PF15912"/>
    </source>
</evidence>
<dbReference type="CTD" id="47869"/>
<feature type="region of interest" description="Disordered" evidence="6">
    <location>
        <begin position="1523"/>
        <end position="1589"/>
    </location>
</feature>
<sequence>MDDDSVELLFFDTFSHATANDGTGNMDLVQFPQPVEVSEVRVIPLGCRVQADFPGGHPRLGATNPSEFQLEFFVNDLSRRNASTFVQLGELDFGRDEIRFCPSRVPTDGLLIKGRYNTITLAVYGNTTTLEAELTPPPAQQQATAPIRNDHGGHHPSHRHHHPSHAPVEVPLEWSAEADTPPVDVRQQHHHYKEILNKSPEKKELRKDILVVARDEPIVKENSKVDERFTPPGAKKRRRPQTPPMPPIESSRKSPSPPIRSNRSEISSRHDRPDSRTRRDRDEQFRRRSGSFERDDKVQSKQSVISMKKSRDKERERRPLSPPKKIERSWSESPRSAPEDELEEISSEDELLDPTNLRAEESPSESPSAVSPDVREFIFDVRQQLLEEVMCPSFLAEKSYLPQGLDADKMSELVQRVENEGELLKGEKFVLAMEDAASLFGENSKFETLATDVQFALVDWCRDGLDFDLAMQQTQPAFKVRHLKAGLRLTVAIMGSCGEDTVKEFLRTSTAGFHFMELLLKPHMTLPLKLHLVRCLDMLSHFQCGIHYLLFSNFKLAFDSTEKIENHTCYQSIVKFVLARPTARLCQALSALMRRLHLCESCAALRSTTIDLIKSAPGMEPSLEEATTMIKEVLITHQEARSILAQYVRNLPARNKLDTPKPAVNPYIGLYAMYRYSRLIESCSVLSARSKKFQRTFELFLKEIMKDIEGCVYLLRTPASLKLLEKLFPSVSATLRSICLISIVFENTPKDSLDEFQGGADQNEMLVQALHRLACFTLERSEPRFAQGLVHALTLNDNLKCILQFLQKKNGQLVIKSSVCYGYSVILLKTVIQTAVLSNEFLEKYLSTLVELSENSTKLESIAPWLEPVLNLQYPLDSNCVASLVESVKNYVEDNALLCPQIITAVQTLRTVCGCPDVTKEFITLKDRYILRELYAQDGLAVMCELLEKLCEHFCDPLVIKLEFSSKMKVTRVLQVTTPALEMVCLILKLVIGSQEADFNDLTPIPILLNVYQLLWCLGQYQLSVLVVDTLLAYTQPIRYGNETEQVLNKSLWTQMLKAVVCNIRHGPKCFGVTLQILCEFLPLPLPMKVGRQFEEKDAVVLINKRKLWTVYLYQCQEELLELYQCLGTSADLNVIRLLETLTIQMCDLSAPCCQMVLNIVSQSIANFPKEIDQQYLQGYLSILSNLCDNHLASALGVLALYANSESPCNPLQLAVSLLGETSSDDVAWSCIRFIQSVLMKATKYSQKSLTAALLKVILSHAGSEKCRPAAILEAIRCVVTLKSEATVPHITEIIEDNIILVYKVSAQLASKFSPDSQDCVSALFSLVELLKKLSENALNQLIAMEERSKHPLTLLKLKLQASSVEEFADTFDVLETFLETHQNNDIANADVESTPALEPFPAEVHPQLSFSEVYGIERTVYVYEEVSDDESTDSSPMFNTPADLDDYESDCAIVKDEALVEIDLVDISEMCTMSELSLRAELEKLLSRIIKQEMSLFLPKHHRTQSVSEEVKKPFVAPMRASVAPVMTRQSRANDPFRSRPPNTSRPPSMHVDDFVAMESSSRGIHRQERTRSRGSRTNWPSGSQRHF</sequence>
<comment type="similarity">
    <text evidence="2">Belongs to the vir family.</text>
</comment>
<feature type="compositionally biased region" description="Basic and acidic residues" evidence="6">
    <location>
        <begin position="262"/>
        <end position="299"/>
    </location>
</feature>
<feature type="region of interest" description="Disordered" evidence="6">
    <location>
        <begin position="135"/>
        <end position="166"/>
    </location>
</feature>
<dbReference type="Pfam" id="PF15912">
    <property type="entry name" value="VIR_N"/>
    <property type="match status" value="1"/>
</dbReference>
<evidence type="ECO:0000313" key="8">
    <source>
        <dbReference type="Proteomes" id="UP000694867"/>
    </source>
</evidence>
<keyword evidence="8" id="KW-1185">Reference proteome</keyword>
<evidence type="ECO:0000313" key="9">
    <source>
        <dbReference type="RefSeq" id="XP_028968128.1"/>
    </source>
</evidence>
<keyword evidence="5" id="KW-0539">Nucleus</keyword>
<feature type="region of interest" description="Disordered" evidence="6">
    <location>
        <begin position="222"/>
        <end position="351"/>
    </location>
</feature>
<evidence type="ECO:0000256" key="4">
    <source>
        <dbReference type="ARBA" id="ARBA00023187"/>
    </source>
</evidence>
<feature type="domain" description="Virilizer N-terminal" evidence="7">
    <location>
        <begin position="4"/>
        <end position="227"/>
    </location>
</feature>
<accession>A0AAJ7SHR4</accession>
<feature type="compositionally biased region" description="Low complexity" evidence="6">
    <location>
        <begin position="135"/>
        <end position="146"/>
    </location>
</feature>
<dbReference type="KEGG" id="goe:100897168"/>
<gene>
    <name evidence="9" type="primary">LOC100897168</name>
</gene>
<protein>
    <submittedName>
        <fullName evidence="9">Protein virilizer homolog</fullName>
    </submittedName>
</protein>
<evidence type="ECO:0000256" key="1">
    <source>
        <dbReference type="ARBA" id="ARBA00004123"/>
    </source>
</evidence>
<evidence type="ECO:0000256" key="6">
    <source>
        <dbReference type="SAM" id="MobiDB-lite"/>
    </source>
</evidence>
<dbReference type="Proteomes" id="UP000694867">
    <property type="component" value="Unplaced"/>
</dbReference>
<feature type="compositionally biased region" description="Basic and acidic residues" evidence="6">
    <location>
        <begin position="309"/>
        <end position="330"/>
    </location>
</feature>
<dbReference type="GO" id="GO:0003723">
    <property type="term" value="F:RNA binding"/>
    <property type="evidence" value="ECO:0007669"/>
    <property type="project" value="TreeGrafter"/>
</dbReference>
<dbReference type="InterPro" id="IPR026736">
    <property type="entry name" value="Virilizer"/>
</dbReference>
<dbReference type="InterPro" id="IPR031801">
    <property type="entry name" value="VIR_N"/>
</dbReference>
<evidence type="ECO:0000256" key="5">
    <source>
        <dbReference type="ARBA" id="ARBA00023242"/>
    </source>
</evidence>
<dbReference type="GO" id="GO:0006397">
    <property type="term" value="P:mRNA processing"/>
    <property type="evidence" value="ECO:0007669"/>
    <property type="project" value="UniProtKB-KW"/>
</dbReference>
<reference evidence="9" key="1">
    <citation type="submission" date="2025-08" db="UniProtKB">
        <authorList>
            <consortium name="RefSeq"/>
        </authorList>
    </citation>
    <scope>IDENTIFICATION</scope>
</reference>